<name>A0A8X6MPL7_NEPPI</name>
<feature type="transmembrane region" description="Helical" evidence="1">
    <location>
        <begin position="63"/>
        <end position="83"/>
    </location>
</feature>
<reference evidence="2" key="1">
    <citation type="submission" date="2020-08" db="EMBL/GenBank/DDBJ databases">
        <title>Multicomponent nature underlies the extraordinary mechanical properties of spider dragline silk.</title>
        <authorList>
            <person name="Kono N."/>
            <person name="Nakamura H."/>
            <person name="Mori M."/>
            <person name="Yoshida Y."/>
            <person name="Ohtoshi R."/>
            <person name="Malay A.D."/>
            <person name="Moran D.A.P."/>
            <person name="Tomita M."/>
            <person name="Numata K."/>
            <person name="Arakawa K."/>
        </authorList>
    </citation>
    <scope>NUCLEOTIDE SEQUENCE</scope>
</reference>
<dbReference type="EMBL" id="BMAW01000852">
    <property type="protein sequence ID" value="GFS71083.1"/>
    <property type="molecule type" value="Genomic_DNA"/>
</dbReference>
<keyword evidence="3" id="KW-1185">Reference proteome</keyword>
<dbReference type="AlphaFoldDB" id="A0A8X6MPL7"/>
<evidence type="ECO:0000313" key="3">
    <source>
        <dbReference type="Proteomes" id="UP000887013"/>
    </source>
</evidence>
<protein>
    <submittedName>
        <fullName evidence="2">Uncharacterized protein</fullName>
    </submittedName>
</protein>
<accession>A0A8X6MPL7</accession>
<feature type="transmembrane region" description="Helical" evidence="1">
    <location>
        <begin position="12"/>
        <end position="32"/>
    </location>
</feature>
<dbReference type="OrthoDB" id="6430122at2759"/>
<keyword evidence="1" id="KW-0812">Transmembrane</keyword>
<keyword evidence="1" id="KW-0472">Membrane</keyword>
<proteinExistence type="predicted"/>
<keyword evidence="1" id="KW-1133">Transmembrane helix</keyword>
<sequence length="144" mass="16188">MLPCTSRSLRLIFVLLGLEGTVFITSQLNIIIHYSDQFLPRATLGRFAFSDWYLYLEEYRPTFIMKIISFTSICVCIFIFLPYQIQGFACKTDICNVLPALGPFCCIFMQTCCDIAVQRLQGSFIKPLSECKTSAAVAAAASPR</sequence>
<organism evidence="2 3">
    <name type="scientific">Nephila pilipes</name>
    <name type="common">Giant wood spider</name>
    <name type="synonym">Nephila maculata</name>
    <dbReference type="NCBI Taxonomy" id="299642"/>
    <lineage>
        <taxon>Eukaryota</taxon>
        <taxon>Metazoa</taxon>
        <taxon>Ecdysozoa</taxon>
        <taxon>Arthropoda</taxon>
        <taxon>Chelicerata</taxon>
        <taxon>Arachnida</taxon>
        <taxon>Araneae</taxon>
        <taxon>Araneomorphae</taxon>
        <taxon>Entelegynae</taxon>
        <taxon>Araneoidea</taxon>
        <taxon>Nephilidae</taxon>
        <taxon>Nephila</taxon>
    </lineage>
</organism>
<evidence type="ECO:0000313" key="2">
    <source>
        <dbReference type="EMBL" id="GFS71083.1"/>
    </source>
</evidence>
<dbReference type="Proteomes" id="UP000887013">
    <property type="component" value="Unassembled WGS sequence"/>
</dbReference>
<comment type="caution">
    <text evidence="2">The sequence shown here is derived from an EMBL/GenBank/DDBJ whole genome shotgun (WGS) entry which is preliminary data.</text>
</comment>
<evidence type="ECO:0000256" key="1">
    <source>
        <dbReference type="SAM" id="Phobius"/>
    </source>
</evidence>
<gene>
    <name evidence="2" type="ORF">NPIL_144031</name>
</gene>